<dbReference type="OrthoDB" id="3044029at2759"/>
<evidence type="ECO:0000313" key="2">
    <source>
        <dbReference type="EMBL" id="ORX47017.1"/>
    </source>
</evidence>
<accession>A0A1X2G7D9</accession>
<keyword evidence="3" id="KW-1185">Reference proteome</keyword>
<evidence type="ECO:0000313" key="3">
    <source>
        <dbReference type="Proteomes" id="UP000242146"/>
    </source>
</evidence>
<gene>
    <name evidence="2" type="ORF">DM01DRAFT_326892</name>
</gene>
<dbReference type="EMBL" id="MCGT01000035">
    <property type="protein sequence ID" value="ORX47017.1"/>
    <property type="molecule type" value="Genomic_DNA"/>
</dbReference>
<dbReference type="STRING" id="101127.A0A1X2G7D9"/>
<comment type="caution">
    <text evidence="2">The sequence shown here is derived from an EMBL/GenBank/DDBJ whole genome shotgun (WGS) entry which is preliminary data.</text>
</comment>
<organism evidence="2 3">
    <name type="scientific">Hesseltinella vesiculosa</name>
    <dbReference type="NCBI Taxonomy" id="101127"/>
    <lineage>
        <taxon>Eukaryota</taxon>
        <taxon>Fungi</taxon>
        <taxon>Fungi incertae sedis</taxon>
        <taxon>Mucoromycota</taxon>
        <taxon>Mucoromycotina</taxon>
        <taxon>Mucoromycetes</taxon>
        <taxon>Mucorales</taxon>
        <taxon>Cunninghamellaceae</taxon>
        <taxon>Hesseltinella</taxon>
    </lineage>
</organism>
<reference evidence="2 3" key="1">
    <citation type="submission" date="2016-07" db="EMBL/GenBank/DDBJ databases">
        <title>Pervasive Adenine N6-methylation of Active Genes in Fungi.</title>
        <authorList>
            <consortium name="DOE Joint Genome Institute"/>
            <person name="Mondo S.J."/>
            <person name="Dannebaum R.O."/>
            <person name="Kuo R.C."/>
            <person name="Labutti K."/>
            <person name="Haridas S."/>
            <person name="Kuo A."/>
            <person name="Salamov A."/>
            <person name="Ahrendt S.R."/>
            <person name="Lipzen A."/>
            <person name="Sullivan W."/>
            <person name="Andreopoulos W.B."/>
            <person name="Clum A."/>
            <person name="Lindquist E."/>
            <person name="Daum C."/>
            <person name="Ramamoorthy G.K."/>
            <person name="Gryganskyi A."/>
            <person name="Culley D."/>
            <person name="Magnuson J.K."/>
            <person name="James T.Y."/>
            <person name="O'Malley M.A."/>
            <person name="Stajich J.E."/>
            <person name="Spatafora J.W."/>
            <person name="Visel A."/>
            <person name="Grigoriev I.V."/>
        </authorList>
    </citation>
    <scope>NUCLEOTIDE SEQUENCE [LARGE SCALE GENOMIC DNA]</scope>
    <source>
        <strain evidence="2 3">NRRL 3301</strain>
    </source>
</reference>
<dbReference type="Proteomes" id="UP000242146">
    <property type="component" value="Unassembled WGS sequence"/>
</dbReference>
<feature type="signal peptide" evidence="1">
    <location>
        <begin position="1"/>
        <end position="15"/>
    </location>
</feature>
<protein>
    <submittedName>
        <fullName evidence="2">Uncharacterized protein</fullName>
    </submittedName>
</protein>
<feature type="chain" id="PRO_5012123220" evidence="1">
    <location>
        <begin position="16"/>
        <end position="166"/>
    </location>
</feature>
<keyword evidence="1" id="KW-0732">Signal</keyword>
<sequence length="166" mass="18467">MLALLAACLVSLATSMPLKTRSYSIQLNSDSAFCSFLPPNYGDDVSGTEEKGIPQCTDKGLSNSGRVFPDGFIDSAHYYENNADHYVQVTGRMDRKAYGLKKSDQGGQYDYKHNKDVTCDGFKFFVNLVEPNANRYCIRCCKYARDCVIDKPTEGCDVVVPGDYSY</sequence>
<proteinExistence type="predicted"/>
<name>A0A1X2G7D9_9FUNG</name>
<evidence type="ECO:0000256" key="1">
    <source>
        <dbReference type="SAM" id="SignalP"/>
    </source>
</evidence>
<dbReference type="AlphaFoldDB" id="A0A1X2G7D9"/>